<gene>
    <name evidence="1" type="ORF">P3T76_006663</name>
</gene>
<dbReference type="AlphaFoldDB" id="A0AAD9GND7"/>
<comment type="caution">
    <text evidence="1">The sequence shown here is derived from an EMBL/GenBank/DDBJ whole genome shotgun (WGS) entry which is preliminary data.</text>
</comment>
<sequence>MAKMVLHMLQPLLEHSVVPLSPRSRVMVRLLLSMGRNILDTSWKKLFNTTTVRVLRIEVAALASATMAFRSTDDILFVGLARCPTAGSREQHLLLMSRRSSWRSSDPRLASYKDRR</sequence>
<dbReference type="EMBL" id="JASMQC010000011">
    <property type="protein sequence ID" value="KAK1941599.1"/>
    <property type="molecule type" value="Genomic_DNA"/>
</dbReference>
<proteinExistence type="predicted"/>
<name>A0AAD9GND7_9STRA</name>
<accession>A0AAD9GND7</accession>
<dbReference type="Proteomes" id="UP001259832">
    <property type="component" value="Unassembled WGS sequence"/>
</dbReference>
<organism evidence="1 2">
    <name type="scientific">Phytophthora citrophthora</name>
    <dbReference type="NCBI Taxonomy" id="4793"/>
    <lineage>
        <taxon>Eukaryota</taxon>
        <taxon>Sar</taxon>
        <taxon>Stramenopiles</taxon>
        <taxon>Oomycota</taxon>
        <taxon>Peronosporomycetes</taxon>
        <taxon>Peronosporales</taxon>
        <taxon>Peronosporaceae</taxon>
        <taxon>Phytophthora</taxon>
    </lineage>
</organism>
<evidence type="ECO:0000313" key="1">
    <source>
        <dbReference type="EMBL" id="KAK1941599.1"/>
    </source>
</evidence>
<reference evidence="1" key="1">
    <citation type="submission" date="2023-08" db="EMBL/GenBank/DDBJ databases">
        <title>Reference Genome Resource for the Citrus Pathogen Phytophthora citrophthora.</title>
        <authorList>
            <person name="Moller H."/>
            <person name="Coetzee B."/>
            <person name="Rose L.J."/>
            <person name="Van Niekerk J.M."/>
        </authorList>
    </citation>
    <scope>NUCLEOTIDE SEQUENCE</scope>
    <source>
        <strain evidence="1">STE-U-9442</strain>
    </source>
</reference>
<keyword evidence="2" id="KW-1185">Reference proteome</keyword>
<evidence type="ECO:0000313" key="2">
    <source>
        <dbReference type="Proteomes" id="UP001259832"/>
    </source>
</evidence>
<protein>
    <submittedName>
        <fullName evidence="1">Uncharacterized protein</fullName>
    </submittedName>
</protein>